<dbReference type="OrthoDB" id="541719at2759"/>
<evidence type="ECO:0000256" key="3">
    <source>
        <dbReference type="ARBA" id="ARBA00022664"/>
    </source>
</evidence>
<feature type="region of interest" description="Disordered" evidence="7">
    <location>
        <begin position="685"/>
        <end position="742"/>
    </location>
</feature>
<keyword evidence="9" id="KW-1185">Reference proteome</keyword>
<dbReference type="EMBL" id="MCFL01000031">
    <property type="protein sequence ID" value="ORZ34023.1"/>
    <property type="molecule type" value="Genomic_DNA"/>
</dbReference>
<gene>
    <name evidence="8" type="ORF">BCR44DRAFT_1436963</name>
</gene>
<evidence type="ECO:0000313" key="9">
    <source>
        <dbReference type="Proteomes" id="UP000193411"/>
    </source>
</evidence>
<organism evidence="8 9">
    <name type="scientific">Catenaria anguillulae PL171</name>
    <dbReference type="NCBI Taxonomy" id="765915"/>
    <lineage>
        <taxon>Eukaryota</taxon>
        <taxon>Fungi</taxon>
        <taxon>Fungi incertae sedis</taxon>
        <taxon>Blastocladiomycota</taxon>
        <taxon>Blastocladiomycetes</taxon>
        <taxon>Blastocladiales</taxon>
        <taxon>Catenariaceae</taxon>
        <taxon>Catenaria</taxon>
    </lineage>
</organism>
<name>A0A1Y2HK03_9FUNG</name>
<evidence type="ECO:0000256" key="1">
    <source>
        <dbReference type="ARBA" id="ARBA00004123"/>
    </source>
</evidence>
<evidence type="ECO:0000256" key="6">
    <source>
        <dbReference type="ARBA" id="ARBA00023242"/>
    </source>
</evidence>
<feature type="compositionally biased region" description="Low complexity" evidence="7">
    <location>
        <begin position="47"/>
        <end position="63"/>
    </location>
</feature>
<dbReference type="SUPFAM" id="SSF48452">
    <property type="entry name" value="TPR-like"/>
    <property type="match status" value="3"/>
</dbReference>
<dbReference type="Proteomes" id="UP000193411">
    <property type="component" value="Unassembled WGS sequence"/>
</dbReference>
<feature type="compositionally biased region" description="Acidic residues" evidence="7">
    <location>
        <begin position="709"/>
        <end position="726"/>
    </location>
</feature>
<comment type="similarity">
    <text evidence="2">Belongs to the crooked-neck family.</text>
</comment>
<dbReference type="Gene3D" id="1.25.40.10">
    <property type="entry name" value="Tetratricopeptide repeat domain"/>
    <property type="match status" value="3"/>
</dbReference>
<evidence type="ECO:0000256" key="4">
    <source>
        <dbReference type="ARBA" id="ARBA00022737"/>
    </source>
</evidence>
<dbReference type="Pfam" id="PF23241">
    <property type="entry name" value="HAT_PRP39_C"/>
    <property type="match status" value="1"/>
</dbReference>
<dbReference type="PANTHER" id="PTHR11246">
    <property type="entry name" value="PRE-MRNA SPLICING FACTOR"/>
    <property type="match status" value="1"/>
</dbReference>
<feature type="region of interest" description="Disordered" evidence="7">
    <location>
        <begin position="44"/>
        <end position="63"/>
    </location>
</feature>
<feature type="compositionally biased region" description="Basic and acidic residues" evidence="7">
    <location>
        <begin position="727"/>
        <end position="742"/>
    </location>
</feature>
<comment type="caution">
    <text evidence="8">The sequence shown here is derived from an EMBL/GenBank/DDBJ whole genome shotgun (WGS) entry which is preliminary data.</text>
</comment>
<dbReference type="GO" id="GO:0000974">
    <property type="term" value="C:Prp19 complex"/>
    <property type="evidence" value="ECO:0007669"/>
    <property type="project" value="TreeGrafter"/>
</dbReference>
<dbReference type="InterPro" id="IPR003107">
    <property type="entry name" value="HAT"/>
</dbReference>
<keyword evidence="4" id="KW-0677">Repeat</keyword>
<keyword evidence="6" id="KW-0539">Nucleus</keyword>
<keyword evidence="5" id="KW-0508">mRNA splicing</keyword>
<comment type="subcellular location">
    <subcellularLocation>
        <location evidence="1">Nucleus</location>
    </subcellularLocation>
</comment>
<evidence type="ECO:0000256" key="5">
    <source>
        <dbReference type="ARBA" id="ARBA00023187"/>
    </source>
</evidence>
<accession>A0A1Y2HK03</accession>
<reference evidence="8 9" key="1">
    <citation type="submission" date="2016-07" db="EMBL/GenBank/DDBJ databases">
        <title>Pervasive Adenine N6-methylation of Active Genes in Fungi.</title>
        <authorList>
            <consortium name="DOE Joint Genome Institute"/>
            <person name="Mondo S.J."/>
            <person name="Dannebaum R.O."/>
            <person name="Kuo R.C."/>
            <person name="Labutti K."/>
            <person name="Haridas S."/>
            <person name="Kuo A."/>
            <person name="Salamov A."/>
            <person name="Ahrendt S.R."/>
            <person name="Lipzen A."/>
            <person name="Sullivan W."/>
            <person name="Andreopoulos W.B."/>
            <person name="Clum A."/>
            <person name="Lindquist E."/>
            <person name="Daum C."/>
            <person name="Ramamoorthy G.K."/>
            <person name="Gryganskyi A."/>
            <person name="Culley D."/>
            <person name="Magnuson J.K."/>
            <person name="James T.Y."/>
            <person name="O'Malley M.A."/>
            <person name="Stajich J.E."/>
            <person name="Spatafora J.W."/>
            <person name="Visel A."/>
            <person name="Grigoriev I.V."/>
        </authorList>
    </citation>
    <scope>NUCLEOTIDE SEQUENCE [LARGE SCALE GENOMIC DNA]</scope>
    <source>
        <strain evidence="8 9">PL171</strain>
    </source>
</reference>
<evidence type="ECO:0000313" key="8">
    <source>
        <dbReference type="EMBL" id="ORZ34023.1"/>
    </source>
</evidence>
<dbReference type="STRING" id="765915.A0A1Y2HK03"/>
<dbReference type="GO" id="GO:0071011">
    <property type="term" value="C:precatalytic spliceosome"/>
    <property type="evidence" value="ECO:0007669"/>
    <property type="project" value="TreeGrafter"/>
</dbReference>
<dbReference type="PANTHER" id="PTHR11246:SF3">
    <property type="entry name" value="CROOKED NECK-LIKE PROTEIN 1"/>
    <property type="match status" value="1"/>
</dbReference>
<dbReference type="GO" id="GO:0071014">
    <property type="term" value="C:post-mRNA release spliceosomal complex"/>
    <property type="evidence" value="ECO:0007669"/>
    <property type="project" value="TreeGrafter"/>
</dbReference>
<dbReference type="GO" id="GO:0000245">
    <property type="term" value="P:spliceosomal complex assembly"/>
    <property type="evidence" value="ECO:0007669"/>
    <property type="project" value="TreeGrafter"/>
</dbReference>
<keyword evidence="3" id="KW-0507">mRNA processing</keyword>
<dbReference type="SMART" id="SM00386">
    <property type="entry name" value="HAT"/>
    <property type="match status" value="10"/>
</dbReference>
<evidence type="ECO:0000256" key="7">
    <source>
        <dbReference type="SAM" id="MobiDB-lite"/>
    </source>
</evidence>
<dbReference type="Pfam" id="PF23240">
    <property type="entry name" value="HAT_PRP39_N"/>
    <property type="match status" value="1"/>
</dbReference>
<dbReference type="InterPro" id="IPR011990">
    <property type="entry name" value="TPR-like_helical_dom_sf"/>
</dbReference>
<dbReference type="InterPro" id="IPR059164">
    <property type="entry name" value="HAT_PRP39_C"/>
</dbReference>
<protein>
    <submittedName>
        <fullName evidence="8">Uncharacterized protein</fullName>
    </submittedName>
</protein>
<dbReference type="AlphaFoldDB" id="A0A1Y2HK03"/>
<sequence>MQRTSFQRPTKVKNKTPAEIQITAEQILRESHDRAEPLYTRPKQQITTRTSCKTTASTAANGSKTPCAATAITLACTCNMRLGRVAGRARPCSVRVRARARGRGPQPEYLDQVCRNGDAQQKHQLGPQLVGQGSHAVAARRPVLVQVCVHGGNAQPACKGAPDLRAVDDVEARRAAWESYIAFEVRYREVQRARLLYRRMVECHPDPKNWITYARFEEAQSDLAAARSVFEQAVAYLGDTHASPELFMAFAKFETRQGELDRARAIYTYALQTLPKSAADDLYRAYTQFEKMHGDRKSIEHAVASKRRHIYLDEIKANPHNVDAWMDLVRLEEDSGDLAATRDTYERAVANVPPVQVDSDMGAGGTGGGAAAKRLWRRYIYLWLQYAAFEEAKAHDVDRARAVYTTALDTVPHKHFTFAKLWIQYAKFMIRQRDLPGARKLLGFALGIAPKPSLFKGYIDIEMQLREFERVRVLYNKFIEFNAALVTTWVKYAELETMLGDVERARGIYELAVAQEVLDVPEVIWQAYIEFECDLGEWDNARELYERMLQRTIHVKVWVQFAKFEVRAEQFDSVQERATRARAIFQRGYKALKEQGLNEERLLLLQSWQQFEREFGAVQDLTAVTKMFPKVTTRRRRVGETGGVSEQQQPHMTEEYLEYAWPDDEVQKPSLKLLEKAHAWKAKLAARTAQQEALQKASARAASAPIGEEGSEQDGSQDEDDMDVDREDTSMLPDHDEQEERE</sequence>
<dbReference type="InterPro" id="IPR045075">
    <property type="entry name" value="Syf1-like"/>
</dbReference>
<dbReference type="GO" id="GO:0071007">
    <property type="term" value="C:U2-type catalytic step 2 spliceosome"/>
    <property type="evidence" value="ECO:0007669"/>
    <property type="project" value="TreeGrafter"/>
</dbReference>
<evidence type="ECO:0000256" key="2">
    <source>
        <dbReference type="ARBA" id="ARBA00008644"/>
    </source>
</evidence>
<proteinExistence type="inferred from homology"/>